<name>A0A4Y6PTJ3_PERCE</name>
<dbReference type="AlphaFoldDB" id="A0A4Y6PTJ3"/>
<dbReference type="InterPro" id="IPR020568">
    <property type="entry name" value="Ribosomal_Su5_D2-typ_SF"/>
</dbReference>
<sequence length="821" mass="91451">MNSFESLPPQALRWQCDADAFDFDTSDQLDALEDIIGQERAVEAIEFGIGIEGSGYNLFALGPMGTGKHEIVRHFLKQTAHQKPSPPDLCYVQNFEKERQPCKLLMPAGRGMELSEDMENLIEDLKGAIPAAFESEDYQSRHNAINQEFRQKQQEALTQLEEVAESRDIQLLRTPEGIGFAPVVDGEVIPPDQSDQLTEEQRERAEEAVEELEEMFRKELQSAPRWERERREKLKELREEVAKTVVEAPIGELCDKYAELDEVVDYLGDVKEDIVDHAEYFVLAKRAEHARMVSLAPDGEAGALGAAPEQSQGEDESAQAKKISFRRYMVNVLVDNSQVDGAPVIYEDDPTLDRLLGQIEHLAQYGALVTDFNLIQPGALHRANGGYLIIDARKLLMNPLSYEQLKRALFSEQIHIESAKQVMGMARTVTLDPEPIDLSVKVILLGERELYYKLDQMDHEFGELFKVAADFNEAMPREGNLQSYAKLVAAFSRENDCAPLDPPAMAQVLERAARLAGDRDKLSTHSESIRDLVREANYWAEQNGHEVIGCDDVQQAIDAQERRAGRVKERLEEQIERETLLIDTEGSVVGQVNGLSVLSIGRFAFGRPHRITASARLGKGELVDIERESELGGPIHSKGVLILGGFLGSRFGKKMPLSLTASLVFEQTYGGIDGDSASLAETCALLSELSDAPLRQDLALTGSINQQGRVQAIGGVNEKIEGFFDICKQRGLTGDQGAIIPASNVKHLMLREEVVNAVSEGQFHIYAVRSVDEAMQLLTGVEAGERDDEGDYPQETINARVARTLEGFARRVRRFHRPDED</sequence>
<dbReference type="Gene3D" id="3.40.50.300">
    <property type="entry name" value="P-loop containing nucleotide triphosphate hydrolases"/>
    <property type="match status" value="2"/>
</dbReference>
<comment type="catalytic activity">
    <reaction evidence="2">
        <text>Hydrolysis of proteins in presence of ATP.</text>
        <dbReference type="EC" id="3.4.21.53"/>
    </reaction>
</comment>
<feature type="coiled-coil region" evidence="3">
    <location>
        <begin position="550"/>
        <end position="577"/>
    </location>
</feature>
<gene>
    <name evidence="5" type="ORF">FIV42_12680</name>
</gene>
<feature type="coiled-coil region" evidence="3">
    <location>
        <begin position="135"/>
        <end position="166"/>
    </location>
</feature>
<dbReference type="PANTHER" id="PTHR10046">
    <property type="entry name" value="ATP DEPENDENT LON PROTEASE FAMILY MEMBER"/>
    <property type="match status" value="1"/>
</dbReference>
<proteinExistence type="inferred from homology"/>
<dbReference type="InterPro" id="IPR008269">
    <property type="entry name" value="Lon_proteolytic"/>
</dbReference>
<dbReference type="PROSITE" id="PS51786">
    <property type="entry name" value="LON_PROTEOLYTIC"/>
    <property type="match status" value="1"/>
</dbReference>
<evidence type="ECO:0000256" key="2">
    <source>
        <dbReference type="PROSITE-ProRule" id="PRU01122"/>
    </source>
</evidence>
<dbReference type="Proteomes" id="UP000315995">
    <property type="component" value="Chromosome"/>
</dbReference>
<evidence type="ECO:0000256" key="1">
    <source>
        <dbReference type="ARBA" id="ARBA00022670"/>
    </source>
</evidence>
<dbReference type="InterPro" id="IPR014721">
    <property type="entry name" value="Ribsml_uS5_D2-typ_fold_subgr"/>
</dbReference>
<feature type="active site" evidence="2">
    <location>
        <position position="676"/>
    </location>
</feature>
<dbReference type="GO" id="GO:0004252">
    <property type="term" value="F:serine-type endopeptidase activity"/>
    <property type="evidence" value="ECO:0007669"/>
    <property type="project" value="UniProtKB-UniRule"/>
</dbReference>
<keyword evidence="2" id="KW-0378">Hydrolase</keyword>
<dbReference type="PRINTS" id="PR00830">
    <property type="entry name" value="ENDOLAPTASE"/>
</dbReference>
<evidence type="ECO:0000313" key="6">
    <source>
        <dbReference type="Proteomes" id="UP000315995"/>
    </source>
</evidence>
<feature type="coiled-coil region" evidence="3">
    <location>
        <begin position="195"/>
        <end position="222"/>
    </location>
</feature>
<dbReference type="Pfam" id="PF13654">
    <property type="entry name" value="AAA_32"/>
    <property type="match status" value="1"/>
</dbReference>
<feature type="active site" evidence="2">
    <location>
        <position position="719"/>
    </location>
</feature>
<keyword evidence="3" id="KW-0175">Coiled coil</keyword>
<dbReference type="InterPro" id="IPR046843">
    <property type="entry name" value="LonB_AAA-LID"/>
</dbReference>
<keyword evidence="1 2" id="KW-0645">Protease</keyword>
<dbReference type="EC" id="3.4.21.53" evidence="2"/>
<dbReference type="GO" id="GO:0005524">
    <property type="term" value="F:ATP binding"/>
    <property type="evidence" value="ECO:0007669"/>
    <property type="project" value="InterPro"/>
</dbReference>
<evidence type="ECO:0000256" key="3">
    <source>
        <dbReference type="SAM" id="Coils"/>
    </source>
</evidence>
<dbReference type="SUPFAM" id="SSF52540">
    <property type="entry name" value="P-loop containing nucleoside triphosphate hydrolases"/>
    <property type="match status" value="1"/>
</dbReference>
<accession>A0A5B8Y577</accession>
<dbReference type="Gene3D" id="3.30.230.10">
    <property type="match status" value="1"/>
</dbReference>
<organism evidence="5 6">
    <name type="scientific">Persicimonas caeni</name>
    <dbReference type="NCBI Taxonomy" id="2292766"/>
    <lineage>
        <taxon>Bacteria</taxon>
        <taxon>Deltaproteobacteria</taxon>
        <taxon>Bradymonadales</taxon>
        <taxon>Bradymonadaceae</taxon>
        <taxon>Persicimonas</taxon>
    </lineage>
</organism>
<dbReference type="GO" id="GO:0006508">
    <property type="term" value="P:proteolysis"/>
    <property type="evidence" value="ECO:0007669"/>
    <property type="project" value="UniProtKB-KW"/>
</dbReference>
<accession>A0A4Y6PTJ3</accession>
<dbReference type="Pfam" id="PF20437">
    <property type="entry name" value="LonC_helical"/>
    <property type="match status" value="1"/>
</dbReference>
<keyword evidence="2" id="KW-0720">Serine protease</keyword>
<dbReference type="InterPro" id="IPR027065">
    <property type="entry name" value="Lon_Prtase"/>
</dbReference>
<dbReference type="Pfam" id="PF20436">
    <property type="entry name" value="LonB_AAA-LID"/>
    <property type="match status" value="1"/>
</dbReference>
<protein>
    <recommendedName>
        <fullName evidence="2">endopeptidase La</fullName>
        <ecNumber evidence="2">3.4.21.53</ecNumber>
    </recommendedName>
</protein>
<dbReference type="InterPro" id="IPR046844">
    <property type="entry name" value="Lon-like_helical"/>
</dbReference>
<dbReference type="Pfam" id="PF05362">
    <property type="entry name" value="Lon_C"/>
    <property type="match status" value="1"/>
</dbReference>
<dbReference type="InterPro" id="IPR027417">
    <property type="entry name" value="P-loop_NTPase"/>
</dbReference>
<dbReference type="OrthoDB" id="9758568at2"/>
<dbReference type="Gene3D" id="1.10.8.60">
    <property type="match status" value="1"/>
</dbReference>
<dbReference type="InterPro" id="IPR041699">
    <property type="entry name" value="AAA_32"/>
</dbReference>
<evidence type="ECO:0000313" key="5">
    <source>
        <dbReference type="EMBL" id="QDG51570.1"/>
    </source>
</evidence>
<dbReference type="EMBL" id="CP041186">
    <property type="protein sequence ID" value="QDG51570.1"/>
    <property type="molecule type" value="Genomic_DNA"/>
</dbReference>
<reference evidence="5 6" key="1">
    <citation type="submission" date="2019-06" db="EMBL/GenBank/DDBJ databases">
        <title>Persicimonas caeni gen. nov., sp. nov., a predatory bacterium isolated from solar saltern.</title>
        <authorList>
            <person name="Wang S."/>
        </authorList>
    </citation>
    <scope>NUCLEOTIDE SEQUENCE [LARGE SCALE GENOMIC DNA]</scope>
    <source>
        <strain evidence="5 6">YN101</strain>
    </source>
</reference>
<feature type="domain" description="Lon proteolytic" evidence="4">
    <location>
        <begin position="586"/>
        <end position="781"/>
    </location>
</feature>
<dbReference type="RefSeq" id="WP_141198050.1">
    <property type="nucleotide sequence ID" value="NZ_CP041186.1"/>
</dbReference>
<evidence type="ECO:0000259" key="4">
    <source>
        <dbReference type="PROSITE" id="PS51786"/>
    </source>
</evidence>
<dbReference type="GO" id="GO:0004176">
    <property type="term" value="F:ATP-dependent peptidase activity"/>
    <property type="evidence" value="ECO:0007669"/>
    <property type="project" value="UniProtKB-UniRule"/>
</dbReference>
<comment type="similarity">
    <text evidence="2">Belongs to the peptidase S16 family.</text>
</comment>
<dbReference type="SUPFAM" id="SSF54211">
    <property type="entry name" value="Ribosomal protein S5 domain 2-like"/>
    <property type="match status" value="1"/>
</dbReference>
<keyword evidence="6" id="KW-1185">Reference proteome</keyword>
<dbReference type="GO" id="GO:0030163">
    <property type="term" value="P:protein catabolic process"/>
    <property type="evidence" value="ECO:0007669"/>
    <property type="project" value="InterPro"/>
</dbReference>